<feature type="domain" description="Pterin-binding" evidence="2">
    <location>
        <begin position="28"/>
        <end position="145"/>
    </location>
</feature>
<name>A0A1B1NFM7_9MICO</name>
<gene>
    <name evidence="3" type="ORF">SGUI_2835</name>
</gene>
<evidence type="ECO:0000259" key="2">
    <source>
        <dbReference type="PROSITE" id="PS50972"/>
    </source>
</evidence>
<dbReference type="InterPro" id="IPR011005">
    <property type="entry name" value="Dihydropteroate_synth-like_sf"/>
</dbReference>
<dbReference type="PATRIC" id="fig|1758689.4.peg.2958"/>
<dbReference type="PANTHER" id="PTHR20941">
    <property type="entry name" value="FOLATE SYNTHESIS PROTEINS"/>
    <property type="match status" value="1"/>
</dbReference>
<feature type="compositionally biased region" description="Basic residues" evidence="1">
    <location>
        <begin position="114"/>
        <end position="132"/>
    </location>
</feature>
<accession>A0A1B1NFM7</accession>
<dbReference type="PANTHER" id="PTHR20941:SF8">
    <property type="entry name" value="INACTIVE DIHYDROPTEROATE SYNTHASE 2"/>
    <property type="match status" value="1"/>
</dbReference>
<feature type="compositionally biased region" description="Low complexity" evidence="1">
    <location>
        <begin position="104"/>
        <end position="113"/>
    </location>
</feature>
<dbReference type="InterPro" id="IPR045031">
    <property type="entry name" value="DHP_synth-like"/>
</dbReference>
<evidence type="ECO:0000313" key="3">
    <source>
        <dbReference type="EMBL" id="ANS80231.1"/>
    </source>
</evidence>
<dbReference type="GO" id="GO:0009396">
    <property type="term" value="P:folic acid-containing compound biosynthetic process"/>
    <property type="evidence" value="ECO:0007669"/>
    <property type="project" value="InterPro"/>
</dbReference>
<evidence type="ECO:0000313" key="4">
    <source>
        <dbReference type="Proteomes" id="UP000092482"/>
    </source>
</evidence>
<evidence type="ECO:0000256" key="1">
    <source>
        <dbReference type="SAM" id="MobiDB-lite"/>
    </source>
</evidence>
<dbReference type="STRING" id="1758689.SGUI_2835"/>
<dbReference type="GO" id="GO:0005829">
    <property type="term" value="C:cytosol"/>
    <property type="evidence" value="ECO:0007669"/>
    <property type="project" value="TreeGrafter"/>
</dbReference>
<dbReference type="Gene3D" id="3.20.20.20">
    <property type="entry name" value="Dihydropteroate synthase-like"/>
    <property type="match status" value="1"/>
</dbReference>
<organism evidence="3 4">
    <name type="scientific">Serinicoccus hydrothermalis</name>
    <dbReference type="NCBI Taxonomy" id="1758689"/>
    <lineage>
        <taxon>Bacteria</taxon>
        <taxon>Bacillati</taxon>
        <taxon>Actinomycetota</taxon>
        <taxon>Actinomycetes</taxon>
        <taxon>Micrococcales</taxon>
        <taxon>Ornithinimicrobiaceae</taxon>
        <taxon>Serinicoccus</taxon>
    </lineage>
</organism>
<dbReference type="SUPFAM" id="SSF51717">
    <property type="entry name" value="Dihydropteroate synthetase-like"/>
    <property type="match status" value="1"/>
</dbReference>
<sequence>MMPAVVPLSLPRPPALVLRGQRFDSGRPAVMAVVNRTHDSFWAGNRHGDLDDALAALDAAVAQCADIVDVGGVRAGQEGEDVSAALEKDRVLPFLRGGAGGPPRAGALAGHLAQRGRGRRGRAGRPRQRHLGGPRPGAGARRSPG</sequence>
<dbReference type="EMBL" id="CP014989">
    <property type="protein sequence ID" value="ANS80231.1"/>
    <property type="molecule type" value="Genomic_DNA"/>
</dbReference>
<proteinExistence type="predicted"/>
<dbReference type="PROSITE" id="PS50972">
    <property type="entry name" value="PTERIN_BINDING"/>
    <property type="match status" value="1"/>
</dbReference>
<feature type="region of interest" description="Disordered" evidence="1">
    <location>
        <begin position="95"/>
        <end position="145"/>
    </location>
</feature>
<keyword evidence="4" id="KW-1185">Reference proteome</keyword>
<reference evidence="3 4" key="1">
    <citation type="submission" date="2016-03" db="EMBL/GenBank/DDBJ databases">
        <title>Shallow-sea hydrothermal system.</title>
        <authorList>
            <person name="Tang K."/>
        </authorList>
    </citation>
    <scope>NUCLEOTIDE SEQUENCE [LARGE SCALE GENOMIC DNA]</scope>
    <source>
        <strain evidence="3 4">JLT9</strain>
    </source>
</reference>
<dbReference type="AlphaFoldDB" id="A0A1B1NFM7"/>
<dbReference type="Proteomes" id="UP000092482">
    <property type="component" value="Chromosome"/>
</dbReference>
<dbReference type="Pfam" id="PF00809">
    <property type="entry name" value="Pterin_bind"/>
    <property type="match status" value="1"/>
</dbReference>
<dbReference type="InterPro" id="IPR000489">
    <property type="entry name" value="Pterin-binding_dom"/>
</dbReference>
<dbReference type="KEGG" id="serj:SGUI_2835"/>
<protein>
    <submittedName>
        <fullName evidence="3">Non functional Dihydropteroate synthase 2</fullName>
    </submittedName>
</protein>